<name>A0AAW3MW15_9BURK</name>
<dbReference type="EMBL" id="LPBJ01000047">
    <property type="protein sequence ID" value="KVP98133.1"/>
    <property type="molecule type" value="Genomic_DNA"/>
</dbReference>
<organism evidence="1 2">
    <name type="scientific">Burkholderia ubonensis</name>
    <dbReference type="NCBI Taxonomy" id="101571"/>
    <lineage>
        <taxon>Bacteria</taxon>
        <taxon>Pseudomonadati</taxon>
        <taxon>Pseudomonadota</taxon>
        <taxon>Betaproteobacteria</taxon>
        <taxon>Burkholderiales</taxon>
        <taxon>Burkholderiaceae</taxon>
        <taxon>Burkholderia</taxon>
        <taxon>Burkholderia cepacia complex</taxon>
    </lineage>
</organism>
<dbReference type="AlphaFoldDB" id="A0AAW3MW15"/>
<comment type="caution">
    <text evidence="1">The sequence shown here is derived from an EMBL/GenBank/DDBJ whole genome shotgun (WGS) entry which is preliminary data.</text>
</comment>
<sequence length="186" mass="20658">MYRVWLKGEYATFCLDEWSWEALGDPSRRRYGGELLVHSSFGQFCHTWNSCAVPFKQFLLGIGFDCFMTKCLGDDYLVFDGGASVKQVKQAILQNRREEGLSAEDARELWDVLESVSETAEGSEAGFHIALADVCSEETIGSSSDYVVRVPSSQAEGFWRELWPEFKAMLESALNAPATTTVAAAA</sequence>
<dbReference type="Proteomes" id="UP000056453">
    <property type="component" value="Unassembled WGS sequence"/>
</dbReference>
<keyword evidence="2" id="KW-1185">Reference proteome</keyword>
<accession>A0AAW3MW15</accession>
<dbReference type="Pfam" id="PF26211">
    <property type="entry name" value="Phage_phiTE_072"/>
    <property type="match status" value="1"/>
</dbReference>
<evidence type="ECO:0000313" key="2">
    <source>
        <dbReference type="Proteomes" id="UP000056453"/>
    </source>
</evidence>
<protein>
    <submittedName>
        <fullName evidence="1">Uncharacterized protein</fullName>
    </submittedName>
</protein>
<proteinExistence type="predicted"/>
<reference evidence="1 2" key="1">
    <citation type="submission" date="2015-11" db="EMBL/GenBank/DDBJ databases">
        <title>Expanding the genomic diversity of Burkholderia species for the development of highly accurate diagnostics.</title>
        <authorList>
            <person name="Sahl J."/>
            <person name="Keim P."/>
            <person name="Wagner D."/>
        </authorList>
    </citation>
    <scope>NUCLEOTIDE SEQUENCE [LARGE SCALE GENOMIC DNA]</scope>
    <source>
        <strain evidence="1 2">MSMB1808WGS</strain>
    </source>
</reference>
<dbReference type="InterPro" id="IPR058701">
    <property type="entry name" value="PhiTE_072-like"/>
</dbReference>
<evidence type="ECO:0000313" key="1">
    <source>
        <dbReference type="EMBL" id="KVP98133.1"/>
    </source>
</evidence>
<gene>
    <name evidence="1" type="ORF">WJ96_06055</name>
</gene>